<accession>A0AAV3ZAK1</accession>
<gene>
    <name evidence="2" type="ORF">PoB_001906000</name>
</gene>
<dbReference type="AlphaFoldDB" id="A0AAV3ZAK1"/>
<dbReference type="EMBL" id="BLXT01002256">
    <property type="protein sequence ID" value="GFN92554.1"/>
    <property type="molecule type" value="Genomic_DNA"/>
</dbReference>
<evidence type="ECO:0000313" key="3">
    <source>
        <dbReference type="Proteomes" id="UP000735302"/>
    </source>
</evidence>
<comment type="caution">
    <text evidence="2">The sequence shown here is derived from an EMBL/GenBank/DDBJ whole genome shotgun (WGS) entry which is preliminary data.</text>
</comment>
<feature type="region of interest" description="Disordered" evidence="1">
    <location>
        <begin position="103"/>
        <end position="124"/>
    </location>
</feature>
<proteinExistence type="predicted"/>
<sequence>MLLSKLKLFIYFIYQESYIVSRLANTAEPGRKSHFYFELETVREGSRDHASHEDETQVAVEEKCNTPQSDFSFNEKDMPIKSAFGAFAKTKILEATSFFQGKKSNKTKGVSKDQVESSVASSQTNHNSVAGYDYVWPLDIPAKNTPHADAPSDCTAIANPDSVYDLAKPLSPTEIQHGLPAISASTSSLSNPEQIYHTPTLLSDHPVATLSSDCKGYSQAGVTSTSHHTNQDNAGPLYYLSTAVPVWKEPSPVDSNSSAIDKQVLKSAILQSSAYSESGINPCANRGTQGGAGQAMLFDPSINF</sequence>
<reference evidence="2 3" key="1">
    <citation type="journal article" date="2021" name="Elife">
        <title>Chloroplast acquisition without the gene transfer in kleptoplastic sea slugs, Plakobranchus ocellatus.</title>
        <authorList>
            <person name="Maeda T."/>
            <person name="Takahashi S."/>
            <person name="Yoshida T."/>
            <person name="Shimamura S."/>
            <person name="Takaki Y."/>
            <person name="Nagai Y."/>
            <person name="Toyoda A."/>
            <person name="Suzuki Y."/>
            <person name="Arimoto A."/>
            <person name="Ishii H."/>
            <person name="Satoh N."/>
            <person name="Nishiyama T."/>
            <person name="Hasebe M."/>
            <person name="Maruyama T."/>
            <person name="Minagawa J."/>
            <person name="Obokata J."/>
            <person name="Shigenobu S."/>
        </authorList>
    </citation>
    <scope>NUCLEOTIDE SEQUENCE [LARGE SCALE GENOMIC DNA]</scope>
</reference>
<organism evidence="2 3">
    <name type="scientific">Plakobranchus ocellatus</name>
    <dbReference type="NCBI Taxonomy" id="259542"/>
    <lineage>
        <taxon>Eukaryota</taxon>
        <taxon>Metazoa</taxon>
        <taxon>Spiralia</taxon>
        <taxon>Lophotrochozoa</taxon>
        <taxon>Mollusca</taxon>
        <taxon>Gastropoda</taxon>
        <taxon>Heterobranchia</taxon>
        <taxon>Euthyneura</taxon>
        <taxon>Panpulmonata</taxon>
        <taxon>Sacoglossa</taxon>
        <taxon>Placobranchoidea</taxon>
        <taxon>Plakobranchidae</taxon>
        <taxon>Plakobranchus</taxon>
    </lineage>
</organism>
<evidence type="ECO:0000313" key="2">
    <source>
        <dbReference type="EMBL" id="GFN92554.1"/>
    </source>
</evidence>
<protein>
    <submittedName>
        <fullName evidence="2">Uncharacterized protein</fullName>
    </submittedName>
</protein>
<name>A0AAV3ZAK1_9GAST</name>
<keyword evidence="3" id="KW-1185">Reference proteome</keyword>
<dbReference type="Proteomes" id="UP000735302">
    <property type="component" value="Unassembled WGS sequence"/>
</dbReference>
<evidence type="ECO:0000256" key="1">
    <source>
        <dbReference type="SAM" id="MobiDB-lite"/>
    </source>
</evidence>